<dbReference type="eggNOG" id="COG0697">
    <property type="taxonomic scope" value="Bacteria"/>
</dbReference>
<keyword evidence="1" id="KW-1133">Transmembrane helix</keyword>
<evidence type="ECO:0000256" key="1">
    <source>
        <dbReference type="SAM" id="Phobius"/>
    </source>
</evidence>
<dbReference type="STRING" id="563192.HMPREF0179_03610"/>
<keyword evidence="4" id="KW-1185">Reference proteome</keyword>
<gene>
    <name evidence="3" type="ORF">HMPREF0179_03610</name>
</gene>
<dbReference type="HOGENOM" id="CLU_033863_4_1_7"/>
<dbReference type="AlphaFoldDB" id="E5YBN6"/>
<feature type="transmembrane region" description="Helical" evidence="1">
    <location>
        <begin position="242"/>
        <end position="261"/>
    </location>
</feature>
<dbReference type="GeneID" id="78084388"/>
<evidence type="ECO:0000313" key="3">
    <source>
        <dbReference type="EMBL" id="EFV42617.1"/>
    </source>
</evidence>
<dbReference type="Proteomes" id="UP000006034">
    <property type="component" value="Unassembled WGS sequence"/>
</dbReference>
<dbReference type="GO" id="GO:0016020">
    <property type="term" value="C:membrane"/>
    <property type="evidence" value="ECO:0007669"/>
    <property type="project" value="InterPro"/>
</dbReference>
<keyword evidence="1" id="KW-0472">Membrane</keyword>
<feature type="transmembrane region" description="Helical" evidence="1">
    <location>
        <begin position="37"/>
        <end position="54"/>
    </location>
</feature>
<dbReference type="InterPro" id="IPR037185">
    <property type="entry name" value="EmrE-like"/>
</dbReference>
<feature type="transmembrane region" description="Helical" evidence="1">
    <location>
        <begin position="66"/>
        <end position="85"/>
    </location>
</feature>
<dbReference type="OrthoDB" id="9809509at2"/>
<dbReference type="EMBL" id="ADCP02000001">
    <property type="protein sequence ID" value="EFV42617.1"/>
    <property type="molecule type" value="Genomic_DNA"/>
</dbReference>
<keyword evidence="1" id="KW-0812">Transmembrane</keyword>
<feature type="transmembrane region" description="Helical" evidence="1">
    <location>
        <begin position="123"/>
        <end position="141"/>
    </location>
</feature>
<feature type="transmembrane region" description="Helical" evidence="1">
    <location>
        <begin position="178"/>
        <end position="196"/>
    </location>
</feature>
<dbReference type="InterPro" id="IPR052756">
    <property type="entry name" value="Alkyne_AA_exporter"/>
</dbReference>
<organism evidence="3 4">
    <name type="scientific">Bilophila wadsworthia (strain 3_1_6)</name>
    <dbReference type="NCBI Taxonomy" id="563192"/>
    <lineage>
        <taxon>Bacteria</taxon>
        <taxon>Pseudomonadati</taxon>
        <taxon>Thermodesulfobacteriota</taxon>
        <taxon>Desulfovibrionia</taxon>
        <taxon>Desulfovibrionales</taxon>
        <taxon>Desulfovibrionaceae</taxon>
        <taxon>Bilophila</taxon>
    </lineage>
</organism>
<feature type="transmembrane region" description="Helical" evidence="1">
    <location>
        <begin position="91"/>
        <end position="116"/>
    </location>
</feature>
<evidence type="ECO:0000313" key="4">
    <source>
        <dbReference type="Proteomes" id="UP000006034"/>
    </source>
</evidence>
<feature type="transmembrane region" description="Helical" evidence="1">
    <location>
        <begin position="147"/>
        <end position="166"/>
    </location>
</feature>
<dbReference type="InterPro" id="IPR000620">
    <property type="entry name" value="EamA_dom"/>
</dbReference>
<feature type="transmembrane region" description="Helical" evidence="1">
    <location>
        <begin position="208"/>
        <end position="230"/>
    </location>
</feature>
<reference evidence="3 4" key="2">
    <citation type="submission" date="2013-04" db="EMBL/GenBank/DDBJ databases">
        <title>The Genome Sequence of Bilophila wadsworthia 3_1_6.</title>
        <authorList>
            <consortium name="The Broad Institute Genomics Platform"/>
            <person name="Earl A."/>
            <person name="Ward D."/>
            <person name="Feldgarden M."/>
            <person name="Gevers D."/>
            <person name="Sibley C."/>
            <person name="Strauss J."/>
            <person name="Allen-Vercoe E."/>
            <person name="Walker B."/>
            <person name="Young S."/>
            <person name="Zeng Q."/>
            <person name="Gargeya S."/>
            <person name="Fitzgerald M."/>
            <person name="Haas B."/>
            <person name="Abouelleil A."/>
            <person name="Allen A.W."/>
            <person name="Alvarado L."/>
            <person name="Arachchi H.M."/>
            <person name="Berlin A.M."/>
            <person name="Chapman S.B."/>
            <person name="Gainer-Dewar J."/>
            <person name="Goldberg J."/>
            <person name="Griggs A."/>
            <person name="Gujja S."/>
            <person name="Hansen M."/>
            <person name="Howarth C."/>
            <person name="Imamovic A."/>
            <person name="Ireland A."/>
            <person name="Larimer J."/>
            <person name="McCowan C."/>
            <person name="Murphy C."/>
            <person name="Pearson M."/>
            <person name="Poon T.W."/>
            <person name="Priest M."/>
            <person name="Roberts A."/>
            <person name="Saif S."/>
            <person name="Shea T."/>
            <person name="Sisk P."/>
            <person name="Sykes S."/>
            <person name="Wortman J."/>
            <person name="Nusbaum C."/>
            <person name="Birren B."/>
        </authorList>
    </citation>
    <scope>NUCLEOTIDE SEQUENCE [LARGE SCALE GENOMIC DNA]</scope>
    <source>
        <strain evidence="3 4">3_1_6</strain>
    </source>
</reference>
<comment type="caution">
    <text evidence="3">The sequence shown here is derived from an EMBL/GenBank/DDBJ whole genome shotgun (WGS) entry which is preliminary data.</text>
</comment>
<name>E5YBN6_BILW3</name>
<evidence type="ECO:0000259" key="2">
    <source>
        <dbReference type="Pfam" id="PF00892"/>
    </source>
</evidence>
<accession>E5YBN6</accession>
<dbReference type="PANTHER" id="PTHR12715:SF4">
    <property type="entry name" value="EAMA DOMAIN-CONTAINING PROTEIN"/>
    <property type="match status" value="1"/>
</dbReference>
<feature type="transmembrane region" description="Helical" evidence="1">
    <location>
        <begin position="267"/>
        <end position="285"/>
    </location>
</feature>
<feature type="domain" description="EamA" evidence="2">
    <location>
        <begin position="149"/>
        <end position="283"/>
    </location>
</feature>
<proteinExistence type="predicted"/>
<reference evidence="3 4" key="1">
    <citation type="submission" date="2010-10" db="EMBL/GenBank/DDBJ databases">
        <authorList>
            <consortium name="The Broad Institute Genome Sequencing Platform"/>
            <person name="Ward D."/>
            <person name="Earl A."/>
            <person name="Feldgarden M."/>
            <person name="Young S.K."/>
            <person name="Gargeya S."/>
            <person name="Zeng Q."/>
            <person name="Alvarado L."/>
            <person name="Berlin A."/>
            <person name="Bochicchio J."/>
            <person name="Chapman S.B."/>
            <person name="Chen Z."/>
            <person name="Freedman E."/>
            <person name="Gellesch M."/>
            <person name="Goldberg J."/>
            <person name="Griggs A."/>
            <person name="Gujja S."/>
            <person name="Heilman E."/>
            <person name="Heiman D."/>
            <person name="Howarth C."/>
            <person name="Mehta T."/>
            <person name="Neiman D."/>
            <person name="Pearson M."/>
            <person name="Roberts A."/>
            <person name="Saif S."/>
            <person name="Shea T."/>
            <person name="Shenoy N."/>
            <person name="Sisk P."/>
            <person name="Stolte C."/>
            <person name="Sykes S."/>
            <person name="White J."/>
            <person name="Yandava C."/>
            <person name="Allen-Vercoe E."/>
            <person name="Sibley C."/>
            <person name="Ambrose C.E."/>
            <person name="Strauss J."/>
            <person name="Daigneault M."/>
            <person name="Haas B."/>
            <person name="Nusbaum C."/>
            <person name="Birren B."/>
        </authorList>
    </citation>
    <scope>NUCLEOTIDE SEQUENCE [LARGE SCALE GENOMIC DNA]</scope>
    <source>
        <strain evidence="3 4">3_1_6</strain>
    </source>
</reference>
<dbReference type="PANTHER" id="PTHR12715">
    <property type="entry name" value="TRANSPORTER, DRUG/METABOLITE EXPORTER FAMILY"/>
    <property type="match status" value="1"/>
</dbReference>
<feature type="transmembrane region" description="Helical" evidence="1">
    <location>
        <begin position="12"/>
        <end position="31"/>
    </location>
</feature>
<protein>
    <recommendedName>
        <fullName evidence="2">EamA domain-containing protein</fullName>
    </recommendedName>
</protein>
<dbReference type="RefSeq" id="WP_005030655.1">
    <property type="nucleotide sequence ID" value="NZ_KE150238.1"/>
</dbReference>
<feature type="domain" description="EamA" evidence="2">
    <location>
        <begin position="10"/>
        <end position="139"/>
    </location>
</feature>
<dbReference type="SUPFAM" id="SSF103481">
    <property type="entry name" value="Multidrug resistance efflux transporter EmrE"/>
    <property type="match status" value="2"/>
</dbReference>
<dbReference type="Pfam" id="PF00892">
    <property type="entry name" value="EamA"/>
    <property type="match status" value="2"/>
</dbReference>
<sequence length="300" mass="32629">MKTGAVSSQWYAFATVVLWSSAFVFTKVALLSFSSTALGFLRCAIASVVLYAVLRCKGVRMLSWRELPRFTLSGALGFSIYLFIFNKGSETLTAATGCILIATAPIITALMASVVFRERLTRLAWIALWLAFLGVLVLMLWNGSVSINAGVFWMLGAALAISAYNVIQRLYANGYTSLQITAYSFFTATVMLAGFLPESIRQIESAPLSHVIAVIFLGVFPSALAYLLWAKALSFAATTSDVTKFMFLTPLLSFVLGYVVISELPGVETWIGGALILSGLALFHISGQRAERARRAAMRH</sequence>